<feature type="domain" description="Fimbrial-type adhesion" evidence="1">
    <location>
        <begin position="26"/>
        <end position="162"/>
    </location>
</feature>
<reference evidence="3 4" key="2">
    <citation type="submission" date="2019-12" db="EMBL/GenBank/DDBJ databases">
        <title>Erwinia sp. nov., isolated from droppings of birds in the Qinghai-Tiebt plateau of China.</title>
        <authorList>
            <person name="Ge Y."/>
        </authorList>
    </citation>
    <scope>NUCLEOTIDE SEQUENCE [LARGE SCALE GENOMIC DNA]</scope>
    <source>
        <strain evidence="3 4">J780</strain>
    </source>
</reference>
<dbReference type="Pfam" id="PF00419">
    <property type="entry name" value="Fimbrial"/>
    <property type="match status" value="1"/>
</dbReference>
<accession>A0A6L6GS35</accession>
<gene>
    <name evidence="2" type="ORF">GK011_15790</name>
    <name evidence="3" type="ORF">GN242_04450</name>
</gene>
<dbReference type="InterPro" id="IPR036937">
    <property type="entry name" value="Adhesion_dom_fimbrial_sf"/>
</dbReference>
<dbReference type="PANTHER" id="PTHR33420:SF33">
    <property type="entry name" value="MINOR FIMBRIAL SUBUNIT"/>
    <property type="match status" value="1"/>
</dbReference>
<dbReference type="KEGG" id="erwi:GN242_04450"/>
<dbReference type="PANTHER" id="PTHR33420">
    <property type="entry name" value="FIMBRIAL SUBUNIT ELFA-RELATED"/>
    <property type="match status" value="1"/>
</dbReference>
<keyword evidence="5" id="KW-1185">Reference proteome</keyword>
<evidence type="ECO:0000313" key="2">
    <source>
        <dbReference type="EMBL" id="MTD28403.1"/>
    </source>
</evidence>
<dbReference type="InterPro" id="IPR008966">
    <property type="entry name" value="Adhesion_dom_sf"/>
</dbReference>
<reference evidence="2 5" key="1">
    <citation type="submission" date="2019-11" db="EMBL/GenBank/DDBJ databases">
        <title>Erwinia sp. nov., isolated from feces of birds in Tibet plateau of China.</title>
        <authorList>
            <person name="Ge Y."/>
        </authorList>
    </citation>
    <scope>NUCLEOTIDE SEQUENCE [LARGE SCALE GENOMIC DNA]</scope>
    <source>
        <strain evidence="2 5">J316</strain>
    </source>
</reference>
<evidence type="ECO:0000259" key="1">
    <source>
        <dbReference type="Pfam" id="PF00419"/>
    </source>
</evidence>
<accession>A0A6I6EN92</accession>
<organism evidence="3 4">
    <name type="scientific">Erwinia sorbitola</name>
    <dbReference type="NCBI Taxonomy" id="2681984"/>
    <lineage>
        <taxon>Bacteria</taxon>
        <taxon>Pseudomonadati</taxon>
        <taxon>Pseudomonadota</taxon>
        <taxon>Gammaproteobacteria</taxon>
        <taxon>Enterobacterales</taxon>
        <taxon>Erwiniaceae</taxon>
        <taxon>Erwinia</taxon>
    </lineage>
</organism>
<dbReference type="GO" id="GO:0009289">
    <property type="term" value="C:pilus"/>
    <property type="evidence" value="ECO:0007669"/>
    <property type="project" value="InterPro"/>
</dbReference>
<dbReference type="InterPro" id="IPR000259">
    <property type="entry name" value="Adhesion_dom_fimbrial"/>
</dbReference>
<name>A0A6I6EN92_9GAMM</name>
<dbReference type="Proteomes" id="UP000424752">
    <property type="component" value="Chromosome"/>
</dbReference>
<dbReference type="SUPFAM" id="SSF49401">
    <property type="entry name" value="Bacterial adhesins"/>
    <property type="match status" value="1"/>
</dbReference>
<evidence type="ECO:0000313" key="4">
    <source>
        <dbReference type="Proteomes" id="UP000424752"/>
    </source>
</evidence>
<evidence type="ECO:0000313" key="5">
    <source>
        <dbReference type="Proteomes" id="UP000480164"/>
    </source>
</evidence>
<dbReference type="AlphaFoldDB" id="A0A6I6EN92"/>
<dbReference type="GO" id="GO:0043709">
    <property type="term" value="P:cell adhesion involved in single-species biofilm formation"/>
    <property type="evidence" value="ECO:0007669"/>
    <property type="project" value="TreeGrafter"/>
</dbReference>
<dbReference type="EMBL" id="CP046509">
    <property type="protein sequence ID" value="QGU86519.1"/>
    <property type="molecule type" value="Genomic_DNA"/>
</dbReference>
<dbReference type="EMBL" id="WLZX01000006">
    <property type="protein sequence ID" value="MTD28403.1"/>
    <property type="molecule type" value="Genomic_DNA"/>
</dbReference>
<dbReference type="Gene3D" id="2.60.40.1090">
    <property type="entry name" value="Fimbrial-type adhesion domain"/>
    <property type="match status" value="1"/>
</dbReference>
<protein>
    <submittedName>
        <fullName evidence="3">Fimbrial protein</fullName>
    </submittedName>
</protein>
<sequence length="162" mass="17941">MSRYWVIMLFLPGINALVPARSADNMNFHGTLISPPSCTINDESKIDVNFGERIGINKVNGVNYRQTVDYRIRCDASAGKWDISLWLKGTRTSFDEAAVQTQERADLGIRLYQNGQPFILNKALPIDPKNLPVLEAVPVKAPGSALTEGAFEALAMLEVVYQ</sequence>
<evidence type="ECO:0000313" key="3">
    <source>
        <dbReference type="EMBL" id="QGU86519.1"/>
    </source>
</evidence>
<dbReference type="Proteomes" id="UP000480164">
    <property type="component" value="Unassembled WGS sequence"/>
</dbReference>
<dbReference type="InterPro" id="IPR050263">
    <property type="entry name" value="Bact_Fimbrial_Adh_Pro"/>
</dbReference>
<proteinExistence type="predicted"/>
<dbReference type="RefSeq" id="WP_154753651.1">
    <property type="nucleotide sequence ID" value="NZ_CP046509.1"/>
</dbReference>